<keyword evidence="2" id="KW-0547">Nucleotide-binding</keyword>
<dbReference type="GO" id="GO:0030288">
    <property type="term" value="C:outer membrane-bounded periplasmic space"/>
    <property type="evidence" value="ECO:0007669"/>
    <property type="project" value="TreeGrafter"/>
</dbReference>
<dbReference type="InterPro" id="IPR008334">
    <property type="entry name" value="5'-Nucleotdase_C"/>
</dbReference>
<protein>
    <submittedName>
        <fullName evidence="6">Bifunctional metallophosphatase/5'-nucleotidase</fullName>
    </submittedName>
</protein>
<dbReference type="GO" id="GO:0008253">
    <property type="term" value="F:5'-nucleotidase activity"/>
    <property type="evidence" value="ECO:0007669"/>
    <property type="project" value="TreeGrafter"/>
</dbReference>
<dbReference type="PANTHER" id="PTHR11575">
    <property type="entry name" value="5'-NUCLEOTIDASE-RELATED"/>
    <property type="match status" value="1"/>
</dbReference>
<evidence type="ECO:0000313" key="5">
    <source>
        <dbReference type="EMBL" id="APR52509.1"/>
    </source>
</evidence>
<dbReference type="Proteomes" id="UP000185161">
    <property type="component" value="Chromosome"/>
</dbReference>
<dbReference type="Proteomes" id="UP000286681">
    <property type="component" value="Unassembled WGS sequence"/>
</dbReference>
<reference evidence="5" key="1">
    <citation type="submission" date="2016-12" db="EMBL/GenBank/DDBJ databases">
        <title>Whole genome sequencing of Sphingomonas koreensis.</title>
        <authorList>
            <person name="Conlan S."/>
            <person name="Thomas P.J."/>
            <person name="Mullikin J."/>
            <person name="Palmore T.N."/>
            <person name="Frank K.M."/>
            <person name="Segre J.A."/>
        </authorList>
    </citation>
    <scope>NUCLEOTIDE SEQUENCE</scope>
    <source>
        <strain evidence="5">ABOJV</strain>
    </source>
</reference>
<dbReference type="GO" id="GO:0008768">
    <property type="term" value="F:UDP-sugar diphosphatase activity"/>
    <property type="evidence" value="ECO:0007669"/>
    <property type="project" value="TreeGrafter"/>
</dbReference>
<keyword evidence="2" id="KW-0378">Hydrolase</keyword>
<feature type="domain" description="Calcineurin-like phosphoesterase" evidence="3">
    <location>
        <begin position="32"/>
        <end position="287"/>
    </location>
</feature>
<keyword evidence="1" id="KW-0732">Signal</keyword>
<name>A0A1L6J9D7_9SPHN</name>
<dbReference type="RefSeq" id="WP_075151339.1">
    <property type="nucleotide sequence ID" value="NZ_CP018820.1"/>
</dbReference>
<gene>
    <name evidence="5" type="ORF">BRX40_08750</name>
    <name evidence="6" type="ORF">CA257_15340</name>
</gene>
<accession>A0A1L6J9D7</accession>
<dbReference type="Gene3D" id="3.60.21.10">
    <property type="match status" value="1"/>
</dbReference>
<dbReference type="Pfam" id="PF00149">
    <property type="entry name" value="Metallophos"/>
    <property type="match status" value="1"/>
</dbReference>
<evidence type="ECO:0000256" key="1">
    <source>
        <dbReference type="ARBA" id="ARBA00022729"/>
    </source>
</evidence>
<evidence type="ECO:0000256" key="2">
    <source>
        <dbReference type="RuleBase" id="RU362119"/>
    </source>
</evidence>
<evidence type="ECO:0000313" key="8">
    <source>
        <dbReference type="Proteomes" id="UP000286681"/>
    </source>
</evidence>
<dbReference type="EMBL" id="CP018820">
    <property type="protein sequence ID" value="APR52509.1"/>
    <property type="molecule type" value="Genomic_DNA"/>
</dbReference>
<reference evidence="7" key="2">
    <citation type="submission" date="2016-12" db="EMBL/GenBank/DDBJ databases">
        <title>Whole genome sequencing of Sphingomonas sp. ABOJV.</title>
        <authorList>
            <person name="Conlan S."/>
            <person name="Thomas P.J."/>
            <person name="Mullikin J."/>
            <person name="Palmore T.N."/>
            <person name="Frank K.M."/>
            <person name="Segre J.A."/>
        </authorList>
    </citation>
    <scope>NUCLEOTIDE SEQUENCE [LARGE SCALE GENOMIC DNA]</scope>
    <source>
        <strain evidence="7">ABOJV</strain>
    </source>
</reference>
<evidence type="ECO:0000313" key="7">
    <source>
        <dbReference type="Proteomes" id="UP000185161"/>
    </source>
</evidence>
<dbReference type="PANTHER" id="PTHR11575:SF24">
    <property type="entry name" value="5'-NUCLEOTIDASE"/>
    <property type="match status" value="1"/>
</dbReference>
<dbReference type="InterPro" id="IPR004843">
    <property type="entry name" value="Calcineurin-like_PHP"/>
</dbReference>
<evidence type="ECO:0000259" key="3">
    <source>
        <dbReference type="Pfam" id="PF00149"/>
    </source>
</evidence>
<dbReference type="AlphaFoldDB" id="A0A1L6J9D7"/>
<dbReference type="GO" id="GO:0000166">
    <property type="term" value="F:nucleotide binding"/>
    <property type="evidence" value="ECO:0007669"/>
    <property type="project" value="UniProtKB-KW"/>
</dbReference>
<organism evidence="5 7">
    <name type="scientific">Sphingomonas koreensis</name>
    <dbReference type="NCBI Taxonomy" id="93064"/>
    <lineage>
        <taxon>Bacteria</taxon>
        <taxon>Pseudomonadati</taxon>
        <taxon>Pseudomonadota</taxon>
        <taxon>Alphaproteobacteria</taxon>
        <taxon>Sphingomonadales</taxon>
        <taxon>Sphingomonadaceae</taxon>
        <taxon>Sphingomonas</taxon>
    </lineage>
</organism>
<keyword evidence="7" id="KW-1185">Reference proteome</keyword>
<dbReference type="SUPFAM" id="SSF56300">
    <property type="entry name" value="Metallo-dependent phosphatases"/>
    <property type="match status" value="1"/>
</dbReference>
<proteinExistence type="inferred from homology"/>
<dbReference type="EMBL" id="QQWO01000013">
    <property type="protein sequence ID" value="RSV01186.1"/>
    <property type="molecule type" value="Genomic_DNA"/>
</dbReference>
<evidence type="ECO:0000313" key="6">
    <source>
        <dbReference type="EMBL" id="RSV01186.1"/>
    </source>
</evidence>
<dbReference type="SUPFAM" id="SSF55816">
    <property type="entry name" value="5'-nucleotidase (syn. UDP-sugar hydrolase), C-terminal domain"/>
    <property type="match status" value="1"/>
</dbReference>
<dbReference type="PROSITE" id="PS51257">
    <property type="entry name" value="PROKAR_LIPOPROTEIN"/>
    <property type="match status" value="1"/>
</dbReference>
<dbReference type="GeneID" id="44132645"/>
<dbReference type="Gene3D" id="3.90.780.10">
    <property type="entry name" value="5'-Nucleotidase, C-terminal domain"/>
    <property type="match status" value="1"/>
</dbReference>
<dbReference type="Pfam" id="PF02872">
    <property type="entry name" value="5_nucleotid_C"/>
    <property type="match status" value="1"/>
</dbReference>
<dbReference type="OrthoDB" id="9803927at2"/>
<dbReference type="KEGG" id="skr:BRX40_08750"/>
<dbReference type="GO" id="GO:0009166">
    <property type="term" value="P:nucleotide catabolic process"/>
    <property type="evidence" value="ECO:0007669"/>
    <property type="project" value="InterPro"/>
</dbReference>
<reference evidence="6 8" key="3">
    <citation type="submission" date="2018-07" db="EMBL/GenBank/DDBJ databases">
        <title>Genomic and Epidemiologic Investigation of an Indolent Hospital Outbreak.</title>
        <authorList>
            <person name="Johnson R.C."/>
            <person name="Deming C."/>
            <person name="Conlan S."/>
            <person name="Zellmer C.J."/>
            <person name="Michelin A.V."/>
            <person name="Lee-Lin S."/>
            <person name="Thomas P.J."/>
            <person name="Park M."/>
            <person name="Weingarten R.A."/>
            <person name="Less J."/>
            <person name="Dekker J.P."/>
            <person name="Frank K.M."/>
            <person name="Musser K.A."/>
            <person name="Mcquiston J.R."/>
            <person name="Henderson D.K."/>
            <person name="Lau A.F."/>
            <person name="Palmore T.N."/>
            <person name="Segre J.A."/>
        </authorList>
    </citation>
    <scope>NUCLEOTIDE SEQUENCE [LARGE SCALE GENOMIC DNA]</scope>
    <source>
        <strain evidence="6 8">SK-NIH.Env10_0317</strain>
    </source>
</reference>
<dbReference type="InterPro" id="IPR029052">
    <property type="entry name" value="Metallo-depent_PP-like"/>
</dbReference>
<sequence>MKRIIVTALGALALAGCAQHRAEAPAAPLTVKIIAFNDFHGALQTPGRAIDVQAPDGSVAKVPAGGAAYFATAVKSLKAKATHSVVVAAGDLTSASPLVSSLFLDEPTVKALSMVGLEINAAGNHEFDRGTEELKRLQSGGCVKLTKVEPCQIEPFKGASYRYLAGNTIQADGTSLLPGTTLRSFGSGRGKVTIGFIGLTTRLTGNYVDPAGIKGITFADEAETANRLAADLKAKGADAVVMLVHEGGYPARSDQPEKCDGLSGPILDIMDRLTPAVDVIVSGHTHRAYICDYSATNPARPVLLTSAGNNGVMLTNIDLSFDPLTKRVTGKRASQVIVQGDGTTSSAGPVKPSGAFPTFAADPAVAAHVARYAAAAEPRAKRVVGRASAPILRDEDDDMKESPLGLLIADSQLAATRASGAQVALMNPGGVRASIAATDGQVTFGDIYTVQPFGNNLQVKEMTGAQLRAVLEQQFAKKDGTALLFPAGLTYSYDLSKPEGQRIIAPMIGGQPMRDDALYRVTVNSFLGGGGDGFTSFKAGKDVAGGMLDLDALEAWFGQGQIVDPPALGRARDVTPR</sequence>
<evidence type="ECO:0000259" key="4">
    <source>
        <dbReference type="Pfam" id="PF02872"/>
    </source>
</evidence>
<comment type="similarity">
    <text evidence="2">Belongs to the 5'-nucleotidase family.</text>
</comment>
<dbReference type="PRINTS" id="PR01607">
    <property type="entry name" value="APYRASEFAMLY"/>
</dbReference>
<dbReference type="STRING" id="93064.BRX40_08750"/>
<feature type="domain" description="5'-Nucleotidase C-terminal" evidence="4">
    <location>
        <begin position="383"/>
        <end position="538"/>
    </location>
</feature>
<dbReference type="InterPro" id="IPR036907">
    <property type="entry name" value="5'-Nucleotdase_C_sf"/>
</dbReference>
<dbReference type="InterPro" id="IPR006179">
    <property type="entry name" value="5_nucleotidase/apyrase"/>
</dbReference>